<feature type="compositionally biased region" description="Polar residues" evidence="10">
    <location>
        <begin position="430"/>
        <end position="447"/>
    </location>
</feature>
<feature type="binding site" evidence="8">
    <location>
        <position position="144"/>
    </location>
    <ligand>
        <name>ATP</name>
        <dbReference type="ChEBI" id="CHEBI:30616"/>
    </ligand>
</feature>
<dbReference type="AlphaFoldDB" id="F1L0B9"/>
<sequence length="454" mass="52449">MGSEFNLEYYHGALLDEDANKLLEEDGDFLIQSKNEPNHTRNKLVLAVKKAGKPRRIDIQRLENGFRIMGKSFANVKTLIDYYQTRNLSVNNGETLQLKHPIPKGKYQLNHNDIKLQKKIGSGAYGTVYKGELKRDGGLPVAVKRLDYEEQTEQGLIDMMKEARVMQLYDHPNVVHFYGYIIDRPPYLLVMEFCKDGSVEDRLRERGLLITVATRVNMACQASRGIEYLHGKKCIHRDIATRNCLLSGSVLKLADFGMCRETLVYKIDLNKPQNVRWLAPEVWRTGETRFCTDIYAFAVTLWEFFEIPYNSPYCKWKAYTVRKKVMSGYRMPSPEDMPEAIVTLMRKCWDQDPKRRPTASEVRKELEEIDKTFNEDFSPKSAIASVISYRRESLIHPFPKTTGSSRTKTKKNHLTRIAVRSKFHRGRGYGQSQRGNSKLSKKGGTQRNNDETIR</sequence>
<dbReference type="InterPro" id="IPR000719">
    <property type="entry name" value="Prot_kinase_dom"/>
</dbReference>
<dbReference type="PANTHER" id="PTHR24418">
    <property type="entry name" value="TYROSINE-PROTEIN KINASE"/>
    <property type="match status" value="1"/>
</dbReference>
<feature type="domain" description="SH2" evidence="11">
    <location>
        <begin position="9"/>
        <end position="102"/>
    </location>
</feature>
<dbReference type="EC" id="2.7.10.2" evidence="9"/>
<reference evidence="13" key="1">
    <citation type="journal article" date="2011" name="Genome Res.">
        <title>Deep small RNA sequencing from the nematode Ascaris reveals conservation, functional diversification, and novel developmental profiles.</title>
        <authorList>
            <person name="Wang J."/>
            <person name="Czech B."/>
            <person name="Crunk A."/>
            <person name="Wallace A."/>
            <person name="Mitreva M."/>
            <person name="Hannon G.J."/>
            <person name="Davis R.E."/>
        </authorList>
    </citation>
    <scope>NUCLEOTIDE SEQUENCE</scope>
</reference>
<dbReference type="PROSITE" id="PS00107">
    <property type="entry name" value="PROTEIN_KINASE_ATP"/>
    <property type="match status" value="1"/>
</dbReference>
<dbReference type="FunFam" id="1.10.510.10:FF:000974">
    <property type="entry name" value="Tyrosine-protein kinase"/>
    <property type="match status" value="1"/>
</dbReference>
<dbReference type="EMBL" id="JI168988">
    <property type="protein sequence ID" value="ADY43573.1"/>
    <property type="molecule type" value="mRNA"/>
</dbReference>
<keyword evidence="3 9" id="KW-0418">Kinase</keyword>
<dbReference type="InterPro" id="IPR000980">
    <property type="entry name" value="SH2"/>
</dbReference>
<dbReference type="PRINTS" id="PR00109">
    <property type="entry name" value="TYRKINASE"/>
</dbReference>
<dbReference type="InterPro" id="IPR008266">
    <property type="entry name" value="Tyr_kinase_AS"/>
</dbReference>
<evidence type="ECO:0000256" key="9">
    <source>
        <dbReference type="RuleBase" id="RU362096"/>
    </source>
</evidence>
<proteinExistence type="evidence at transcript level"/>
<evidence type="ECO:0000256" key="1">
    <source>
        <dbReference type="ARBA" id="ARBA00022679"/>
    </source>
</evidence>
<dbReference type="InterPro" id="IPR050198">
    <property type="entry name" value="Non-receptor_tyrosine_kinases"/>
</dbReference>
<dbReference type="InterPro" id="IPR001245">
    <property type="entry name" value="Ser-Thr/Tyr_kinase_cat_dom"/>
</dbReference>
<protein>
    <recommendedName>
        <fullName evidence="9">Tyrosine-protein kinase</fullName>
        <ecNumber evidence="9">2.7.10.2</ecNumber>
    </recommendedName>
</protein>
<keyword evidence="5 9" id="KW-0829">Tyrosine-protein kinase</keyword>
<dbReference type="InterPro" id="IPR020635">
    <property type="entry name" value="Tyr_kinase_cat_dom"/>
</dbReference>
<dbReference type="InterPro" id="IPR036860">
    <property type="entry name" value="SH2_dom_sf"/>
</dbReference>
<evidence type="ECO:0000256" key="4">
    <source>
        <dbReference type="ARBA" id="ARBA00022840"/>
    </source>
</evidence>
<evidence type="ECO:0000256" key="8">
    <source>
        <dbReference type="PROSITE-ProRule" id="PRU10141"/>
    </source>
</evidence>
<evidence type="ECO:0000256" key="10">
    <source>
        <dbReference type="SAM" id="MobiDB-lite"/>
    </source>
</evidence>
<dbReference type="Gene3D" id="1.10.510.10">
    <property type="entry name" value="Transferase(Phosphotransferase) domain 1"/>
    <property type="match status" value="1"/>
</dbReference>
<dbReference type="InterPro" id="IPR017441">
    <property type="entry name" value="Protein_kinase_ATP_BS"/>
</dbReference>
<evidence type="ECO:0000256" key="2">
    <source>
        <dbReference type="ARBA" id="ARBA00022741"/>
    </source>
</evidence>
<dbReference type="InterPro" id="IPR035849">
    <property type="entry name" value="Fes/Fps/Fer_SH2"/>
</dbReference>
<dbReference type="PROSITE" id="PS50011">
    <property type="entry name" value="PROTEIN_KINASE_DOM"/>
    <property type="match status" value="1"/>
</dbReference>
<organism evidence="13">
    <name type="scientific">Ascaris suum</name>
    <name type="common">Pig roundworm</name>
    <name type="synonym">Ascaris lumbricoides</name>
    <dbReference type="NCBI Taxonomy" id="6253"/>
    <lineage>
        <taxon>Eukaryota</taxon>
        <taxon>Metazoa</taxon>
        <taxon>Ecdysozoa</taxon>
        <taxon>Nematoda</taxon>
        <taxon>Chromadorea</taxon>
        <taxon>Rhabditida</taxon>
        <taxon>Spirurina</taxon>
        <taxon>Ascaridomorpha</taxon>
        <taxon>Ascaridoidea</taxon>
        <taxon>Ascarididae</taxon>
        <taxon>Ascaris</taxon>
    </lineage>
</organism>
<dbReference type="SMART" id="SM00252">
    <property type="entry name" value="SH2"/>
    <property type="match status" value="1"/>
</dbReference>
<feature type="region of interest" description="Disordered" evidence="10">
    <location>
        <begin position="397"/>
        <end position="454"/>
    </location>
</feature>
<evidence type="ECO:0000259" key="11">
    <source>
        <dbReference type="PROSITE" id="PS50001"/>
    </source>
</evidence>
<dbReference type="CDD" id="cd10361">
    <property type="entry name" value="SH2_Fps_family"/>
    <property type="match status" value="1"/>
</dbReference>
<name>F1L0B9_ASCSU</name>
<dbReference type="GO" id="GO:0004715">
    <property type="term" value="F:non-membrane spanning protein tyrosine kinase activity"/>
    <property type="evidence" value="ECO:0007669"/>
    <property type="project" value="UniProtKB-EC"/>
</dbReference>
<evidence type="ECO:0000256" key="6">
    <source>
        <dbReference type="ARBA" id="ARBA00051245"/>
    </source>
</evidence>
<accession>F1L0B9</accession>
<keyword evidence="2 8" id="KW-0547">Nucleotide-binding</keyword>
<evidence type="ECO:0000259" key="12">
    <source>
        <dbReference type="PROSITE" id="PS50011"/>
    </source>
</evidence>
<dbReference type="SUPFAM" id="SSF56112">
    <property type="entry name" value="Protein kinase-like (PK-like)"/>
    <property type="match status" value="1"/>
</dbReference>
<dbReference type="PROSITE" id="PS00109">
    <property type="entry name" value="PROTEIN_KINASE_TYR"/>
    <property type="match status" value="1"/>
</dbReference>
<evidence type="ECO:0000256" key="7">
    <source>
        <dbReference type="PROSITE-ProRule" id="PRU00191"/>
    </source>
</evidence>
<keyword evidence="4 8" id="KW-0067">ATP-binding</keyword>
<dbReference type="SUPFAM" id="SSF55550">
    <property type="entry name" value="SH2 domain"/>
    <property type="match status" value="1"/>
</dbReference>
<dbReference type="CDD" id="cd00192">
    <property type="entry name" value="PTKc"/>
    <property type="match status" value="1"/>
</dbReference>
<keyword evidence="1 9" id="KW-0808">Transferase</keyword>
<dbReference type="PROSITE" id="PS50001">
    <property type="entry name" value="SH2"/>
    <property type="match status" value="1"/>
</dbReference>
<dbReference type="Pfam" id="PF07714">
    <property type="entry name" value="PK_Tyr_Ser-Thr"/>
    <property type="match status" value="1"/>
</dbReference>
<evidence type="ECO:0000313" key="13">
    <source>
        <dbReference type="EMBL" id="ADY43573.1"/>
    </source>
</evidence>
<dbReference type="SMART" id="SM00219">
    <property type="entry name" value="TyrKc"/>
    <property type="match status" value="1"/>
</dbReference>
<feature type="domain" description="Protein kinase" evidence="12">
    <location>
        <begin position="114"/>
        <end position="373"/>
    </location>
</feature>
<feature type="compositionally biased region" description="Basic residues" evidence="10">
    <location>
        <begin position="407"/>
        <end position="427"/>
    </location>
</feature>
<dbReference type="Pfam" id="PF00017">
    <property type="entry name" value="SH2"/>
    <property type="match status" value="1"/>
</dbReference>
<dbReference type="GO" id="GO:0005524">
    <property type="term" value="F:ATP binding"/>
    <property type="evidence" value="ECO:0007669"/>
    <property type="project" value="UniProtKB-UniRule"/>
</dbReference>
<evidence type="ECO:0000256" key="5">
    <source>
        <dbReference type="ARBA" id="ARBA00023137"/>
    </source>
</evidence>
<comment type="similarity">
    <text evidence="9">Belongs to the protein kinase superfamily. Tyr protein kinase family.</text>
</comment>
<keyword evidence="7" id="KW-0727">SH2 domain</keyword>
<evidence type="ECO:0000256" key="3">
    <source>
        <dbReference type="ARBA" id="ARBA00022777"/>
    </source>
</evidence>
<comment type="catalytic activity">
    <reaction evidence="6 9">
        <text>L-tyrosyl-[protein] + ATP = O-phospho-L-tyrosyl-[protein] + ADP + H(+)</text>
        <dbReference type="Rhea" id="RHEA:10596"/>
        <dbReference type="Rhea" id="RHEA-COMP:10136"/>
        <dbReference type="Rhea" id="RHEA-COMP:20101"/>
        <dbReference type="ChEBI" id="CHEBI:15378"/>
        <dbReference type="ChEBI" id="CHEBI:30616"/>
        <dbReference type="ChEBI" id="CHEBI:46858"/>
        <dbReference type="ChEBI" id="CHEBI:61978"/>
        <dbReference type="ChEBI" id="CHEBI:456216"/>
        <dbReference type="EC" id="2.7.10.2"/>
    </reaction>
</comment>
<dbReference type="Gene3D" id="3.30.505.10">
    <property type="entry name" value="SH2 domain"/>
    <property type="match status" value="1"/>
</dbReference>
<dbReference type="InterPro" id="IPR011009">
    <property type="entry name" value="Kinase-like_dom_sf"/>
</dbReference>